<gene>
    <name evidence="2" type="ORF">QO015_001992</name>
</gene>
<evidence type="ECO:0000313" key="3">
    <source>
        <dbReference type="Proteomes" id="UP001223743"/>
    </source>
</evidence>
<organism evidence="2 3">
    <name type="scientific">Kaistia geumhonensis</name>
    <dbReference type="NCBI Taxonomy" id="410839"/>
    <lineage>
        <taxon>Bacteria</taxon>
        <taxon>Pseudomonadati</taxon>
        <taxon>Pseudomonadota</taxon>
        <taxon>Alphaproteobacteria</taxon>
        <taxon>Hyphomicrobiales</taxon>
        <taxon>Kaistiaceae</taxon>
        <taxon>Kaistia</taxon>
    </lineage>
</organism>
<evidence type="ECO:0008006" key="4">
    <source>
        <dbReference type="Google" id="ProtNLM"/>
    </source>
</evidence>
<reference evidence="2 3" key="1">
    <citation type="submission" date="2023-07" db="EMBL/GenBank/DDBJ databases">
        <title>Genomic Encyclopedia of Type Strains, Phase IV (KMG-IV): sequencing the most valuable type-strain genomes for metagenomic binning, comparative biology and taxonomic classification.</title>
        <authorList>
            <person name="Goeker M."/>
        </authorList>
    </citation>
    <scope>NUCLEOTIDE SEQUENCE [LARGE SCALE GENOMIC DNA]</scope>
    <source>
        <strain evidence="2 3">B1-1</strain>
    </source>
</reference>
<feature type="signal peptide" evidence="1">
    <location>
        <begin position="1"/>
        <end position="21"/>
    </location>
</feature>
<evidence type="ECO:0000313" key="2">
    <source>
        <dbReference type="EMBL" id="MDQ0516379.1"/>
    </source>
</evidence>
<dbReference type="Proteomes" id="UP001223743">
    <property type="component" value="Unassembled WGS sequence"/>
</dbReference>
<evidence type="ECO:0000256" key="1">
    <source>
        <dbReference type="SAM" id="SignalP"/>
    </source>
</evidence>
<keyword evidence="3" id="KW-1185">Reference proteome</keyword>
<dbReference type="EMBL" id="JAUSWJ010000001">
    <property type="protein sequence ID" value="MDQ0516379.1"/>
    <property type="molecule type" value="Genomic_DNA"/>
</dbReference>
<keyword evidence="1" id="KW-0732">Signal</keyword>
<name>A0ABU0M5Y0_9HYPH</name>
<proteinExistence type="predicted"/>
<dbReference type="RefSeq" id="WP_266279679.1">
    <property type="nucleotide sequence ID" value="NZ_JAPKNF010000001.1"/>
</dbReference>
<comment type="caution">
    <text evidence="2">The sequence shown here is derived from an EMBL/GenBank/DDBJ whole genome shotgun (WGS) entry which is preliminary data.</text>
</comment>
<sequence length="156" mass="16410">MRRRLVPALILAVGVAHPGLAAEAPPRAGRYTMLPSEGGFVRLDTETGLVTQCLREGDADASAWRCLPVSTPDSGAAAPPSPFAERLDALEAEVARLASEVEALARLLHPPQATTDQATNGETAAARNVGGEAIERLFSLVRRWKGAPPAETPPMP</sequence>
<feature type="chain" id="PRO_5045724070" description="Secreted protein" evidence="1">
    <location>
        <begin position="22"/>
        <end position="156"/>
    </location>
</feature>
<protein>
    <recommendedName>
        <fullName evidence="4">Secreted protein</fullName>
    </recommendedName>
</protein>
<accession>A0ABU0M5Y0</accession>